<keyword evidence="5" id="KW-0256">Endoplasmic reticulum</keyword>
<dbReference type="AlphaFoldDB" id="A0A9P0QP06"/>
<evidence type="ECO:0000256" key="4">
    <source>
        <dbReference type="ARBA" id="ARBA00022692"/>
    </source>
</evidence>
<reference evidence="19" key="1">
    <citation type="submission" date="2022-03" db="EMBL/GenBank/DDBJ databases">
        <authorList>
            <person name="Legras J.-L."/>
            <person name="Devillers H."/>
            <person name="Grondin C."/>
        </authorList>
    </citation>
    <scope>NUCLEOTIDE SEQUENCE</scope>
    <source>
        <strain evidence="19">CLIB 1423</strain>
    </source>
</reference>
<keyword evidence="11 18" id="KW-0443">Lipid metabolism</keyword>
<dbReference type="Proteomes" id="UP000837801">
    <property type="component" value="Unassembled WGS sequence"/>
</dbReference>
<feature type="transmembrane region" description="Helical" evidence="18">
    <location>
        <begin position="429"/>
        <end position="454"/>
    </location>
</feature>
<evidence type="ECO:0000256" key="10">
    <source>
        <dbReference type="ARBA" id="ARBA00023011"/>
    </source>
</evidence>
<evidence type="ECO:0000256" key="11">
    <source>
        <dbReference type="ARBA" id="ARBA00023098"/>
    </source>
</evidence>
<comment type="caution">
    <text evidence="19">The sequence shown here is derived from an EMBL/GenBank/DDBJ whole genome shotgun (WGS) entry which is preliminary data.</text>
</comment>
<dbReference type="PROSITE" id="PS01018">
    <property type="entry name" value="STEROL_REDUCT_2"/>
    <property type="match status" value="1"/>
</dbReference>
<dbReference type="PANTHER" id="PTHR21257:SF31">
    <property type="entry name" value="DELTA(24(24(1)))-STEROL REDUCTASE ERG4"/>
    <property type="match status" value="1"/>
</dbReference>
<keyword evidence="20" id="KW-1185">Reference proteome</keyword>
<evidence type="ECO:0000256" key="14">
    <source>
        <dbReference type="ARBA" id="ARBA00023221"/>
    </source>
</evidence>
<accession>A0A9P0QP06</accession>
<evidence type="ECO:0000256" key="5">
    <source>
        <dbReference type="ARBA" id="ARBA00022824"/>
    </source>
</evidence>
<dbReference type="Gene3D" id="1.20.120.1630">
    <property type="match status" value="1"/>
</dbReference>
<evidence type="ECO:0000256" key="1">
    <source>
        <dbReference type="ARBA" id="ARBA00004477"/>
    </source>
</evidence>
<protein>
    <recommendedName>
        <fullName evidence="15 18">Delta(24(24(1)))-sterol reductase</fullName>
        <ecNumber evidence="15 18">1.3.1.71</ecNumber>
    </recommendedName>
    <alternativeName>
        <fullName evidence="18">C-24(28) sterol reductase</fullName>
    </alternativeName>
    <alternativeName>
        <fullName evidence="18">Sterol Delta(24(28))-reductase</fullName>
    </alternativeName>
</protein>
<evidence type="ECO:0000313" key="20">
    <source>
        <dbReference type="Proteomes" id="UP000837801"/>
    </source>
</evidence>
<dbReference type="GO" id="GO:0005789">
    <property type="term" value="C:endoplasmic reticulum membrane"/>
    <property type="evidence" value="ECO:0007669"/>
    <property type="project" value="UniProtKB-SubCell"/>
</dbReference>
<dbReference type="InterPro" id="IPR001171">
    <property type="entry name" value="ERG24_DHCR-like"/>
</dbReference>
<comment type="similarity">
    <text evidence="2 18">Belongs to the ERG4/ERG24 family.</text>
</comment>
<evidence type="ECO:0000256" key="17">
    <source>
        <dbReference type="ARBA" id="ARBA00060711"/>
    </source>
</evidence>
<keyword evidence="10 18" id="KW-0756">Sterol biosynthesis</keyword>
<comment type="catalytic activity">
    <reaction evidence="16">
        <text>ergosterol + NADP(+) = ergosta-5,7,22,24(28)-tetraen-3beta-ol + NADPH + H(+)</text>
        <dbReference type="Rhea" id="RHEA:18501"/>
        <dbReference type="ChEBI" id="CHEBI:15378"/>
        <dbReference type="ChEBI" id="CHEBI:16933"/>
        <dbReference type="ChEBI" id="CHEBI:18249"/>
        <dbReference type="ChEBI" id="CHEBI:57783"/>
        <dbReference type="ChEBI" id="CHEBI:58349"/>
        <dbReference type="EC" id="1.3.1.71"/>
    </reaction>
    <physiologicalReaction direction="right-to-left" evidence="16">
        <dbReference type="Rhea" id="RHEA:18503"/>
    </physiologicalReaction>
</comment>
<keyword evidence="3 18" id="KW-0444">Lipid biosynthesis</keyword>
<dbReference type="InterPro" id="IPR018083">
    <property type="entry name" value="Sterol_reductase_CS"/>
</dbReference>
<evidence type="ECO:0000256" key="6">
    <source>
        <dbReference type="ARBA" id="ARBA00022857"/>
    </source>
</evidence>
<sequence length="489" mass="57080">MADELENAPLIEADQVDQVDHVDQVEHADQDGVVAESSVPHGYLAPEDIEYEFGGPAGAVGMMVGFPLLMYYMWISAQFFDGYPAWPTADQSWSSFIVDTLFWKYFVAYGIPSVKTFVIFTGFVLVQGIFYVTLPGVWTKGQPLTHLNNKQLPYYCNAIWSLYTTLVILVFLHVSGIFKLYYILDKFGEIMTTAIFYGISFSVGLYLVCLYVTEDYHRMTGNHLYDLFMGAPLNPRIGKYLDLKMFFEVRLPWFFLFFLSLACCLKQYDEYGYVSPQAAFVLLAHWLYANACAKGEELIVPTWDMAYEKFGFMLIFWNIAGVPFTYCHCTLYLAWHDPAEYQWHWAYNLSLFVVLLTAYYFFDTGNRQKNSFRRQLAGNTHLRKTFPYLPHGDIINPKYIECENGSYLLTDGWVVYARKFHYTADWTQALTWGLICGFASPFPWFFPVFFFIVLVHRGFRDQRKCERKYGKDWDRYVEACPYMFIPYVF</sequence>
<dbReference type="Pfam" id="PF01222">
    <property type="entry name" value="ERG4_ERG24"/>
    <property type="match status" value="1"/>
</dbReference>
<evidence type="ECO:0000256" key="18">
    <source>
        <dbReference type="RuleBase" id="RU369120"/>
    </source>
</evidence>
<comment type="pathway">
    <text evidence="17">Steroid metabolism; ergosterol biosynthesis; ergosterol from zymosterol: step 5/5.</text>
</comment>
<organism evidence="19 20">
    <name type="scientific">[Candida] railenensis</name>
    <dbReference type="NCBI Taxonomy" id="45579"/>
    <lineage>
        <taxon>Eukaryota</taxon>
        <taxon>Fungi</taxon>
        <taxon>Dikarya</taxon>
        <taxon>Ascomycota</taxon>
        <taxon>Saccharomycotina</taxon>
        <taxon>Pichiomycetes</taxon>
        <taxon>Debaryomycetaceae</taxon>
        <taxon>Kurtzmaniella</taxon>
    </lineage>
</organism>
<evidence type="ECO:0000256" key="8">
    <source>
        <dbReference type="ARBA" id="ARBA00022989"/>
    </source>
</evidence>
<evidence type="ECO:0000256" key="16">
    <source>
        <dbReference type="ARBA" id="ARBA00048918"/>
    </source>
</evidence>
<dbReference type="PANTHER" id="PTHR21257">
    <property type="entry name" value="DELTA(14)-STEROL REDUCTASE"/>
    <property type="match status" value="1"/>
</dbReference>
<feature type="transmembrane region" description="Helical" evidence="18">
    <location>
        <begin position="309"/>
        <end position="333"/>
    </location>
</feature>
<evidence type="ECO:0000256" key="7">
    <source>
        <dbReference type="ARBA" id="ARBA00022955"/>
    </source>
</evidence>
<keyword evidence="14 18" id="KW-0753">Steroid metabolism</keyword>
<keyword evidence="12 18" id="KW-0472">Membrane</keyword>
<feature type="transmembrane region" description="Helical" evidence="18">
    <location>
        <begin position="345"/>
        <end position="362"/>
    </location>
</feature>
<evidence type="ECO:0000313" key="19">
    <source>
        <dbReference type="EMBL" id="CAH2352754.1"/>
    </source>
</evidence>
<keyword evidence="8 18" id="KW-1133">Transmembrane helix</keyword>
<feature type="transmembrane region" description="Helical" evidence="18">
    <location>
        <begin position="245"/>
        <end position="264"/>
    </location>
</feature>
<keyword evidence="7 18" id="KW-0752">Steroid biosynthesis</keyword>
<keyword evidence="6" id="KW-0521">NADP</keyword>
<feature type="transmembrane region" description="Helical" evidence="18">
    <location>
        <begin position="118"/>
        <end position="138"/>
    </location>
</feature>
<evidence type="ECO:0000256" key="2">
    <source>
        <dbReference type="ARBA" id="ARBA00005402"/>
    </source>
</evidence>
<dbReference type="EC" id="1.3.1.71" evidence="15 18"/>
<evidence type="ECO:0000256" key="12">
    <source>
        <dbReference type="ARBA" id="ARBA00023136"/>
    </source>
</evidence>
<dbReference type="EMBL" id="CAKXYY010000008">
    <property type="protein sequence ID" value="CAH2352754.1"/>
    <property type="molecule type" value="Genomic_DNA"/>
</dbReference>
<dbReference type="GO" id="GO:0000246">
    <property type="term" value="F:Delta24(24-1) sterol reductase activity"/>
    <property type="evidence" value="ECO:0007669"/>
    <property type="project" value="UniProtKB-EC"/>
</dbReference>
<evidence type="ECO:0000256" key="3">
    <source>
        <dbReference type="ARBA" id="ARBA00022516"/>
    </source>
</evidence>
<keyword evidence="4 18" id="KW-0812">Transmembrane</keyword>
<name>A0A9P0QP06_9ASCO</name>
<dbReference type="FunFam" id="1.20.120.1630:FF:000003">
    <property type="entry name" value="C-24(28) sterol reductase"/>
    <property type="match status" value="1"/>
</dbReference>
<keyword evidence="13 18" id="KW-1207">Sterol metabolism</keyword>
<dbReference type="PROSITE" id="PS01017">
    <property type="entry name" value="STEROL_REDUCT_1"/>
    <property type="match status" value="1"/>
</dbReference>
<dbReference type="OrthoDB" id="5326588at2759"/>
<evidence type="ECO:0000256" key="9">
    <source>
        <dbReference type="ARBA" id="ARBA00023002"/>
    </source>
</evidence>
<comment type="subcellular location">
    <subcellularLocation>
        <location evidence="1">Endoplasmic reticulum membrane</location>
        <topology evidence="1">Multi-pass membrane protein</topology>
    </subcellularLocation>
</comment>
<dbReference type="GO" id="GO:0006696">
    <property type="term" value="P:ergosterol biosynthetic process"/>
    <property type="evidence" value="ECO:0007669"/>
    <property type="project" value="TreeGrafter"/>
</dbReference>
<proteinExistence type="inferred from homology"/>
<feature type="transmembrane region" description="Helical" evidence="18">
    <location>
        <begin position="53"/>
        <end position="73"/>
    </location>
</feature>
<keyword evidence="9 18" id="KW-0560">Oxidoreductase</keyword>
<gene>
    <name evidence="19" type="ORF">CLIB1423_08S00342</name>
</gene>
<evidence type="ECO:0000256" key="13">
    <source>
        <dbReference type="ARBA" id="ARBA00023166"/>
    </source>
</evidence>
<feature type="transmembrane region" description="Helical" evidence="18">
    <location>
        <begin position="158"/>
        <end position="182"/>
    </location>
</feature>
<feature type="transmembrane region" description="Helical" evidence="18">
    <location>
        <begin position="194"/>
        <end position="213"/>
    </location>
</feature>
<evidence type="ECO:0000256" key="15">
    <source>
        <dbReference type="ARBA" id="ARBA00038892"/>
    </source>
</evidence>